<protein>
    <submittedName>
        <fullName evidence="2">Uncharacterized protein</fullName>
    </submittedName>
</protein>
<evidence type="ECO:0000313" key="3">
    <source>
        <dbReference type="Proteomes" id="UP000037696"/>
    </source>
</evidence>
<comment type="caution">
    <text evidence="2">The sequence shown here is derived from an EMBL/GenBank/DDBJ whole genome shotgun (WGS) entry which is preliminary data.</text>
</comment>
<dbReference type="EMBL" id="LHQQ01000043">
    <property type="protein sequence ID" value="KOS45456.1"/>
    <property type="molecule type" value="Genomic_DNA"/>
</dbReference>
<organism evidence="2 3">
    <name type="scientific">Penicillium nordicum</name>
    <dbReference type="NCBI Taxonomy" id="229535"/>
    <lineage>
        <taxon>Eukaryota</taxon>
        <taxon>Fungi</taxon>
        <taxon>Dikarya</taxon>
        <taxon>Ascomycota</taxon>
        <taxon>Pezizomycotina</taxon>
        <taxon>Eurotiomycetes</taxon>
        <taxon>Eurotiomycetidae</taxon>
        <taxon>Eurotiales</taxon>
        <taxon>Aspergillaceae</taxon>
        <taxon>Penicillium</taxon>
    </lineage>
</organism>
<sequence length="97" mass="10818">MKHLLSVLYGSKEDIMNSCIPRSKQYSDESLPGPTLKDSNSLSSGGIEHKNPKLTPNAKGSGIPHGMILYNWVTIPLLVSDREKWYCADVYKRINIA</sequence>
<dbReference type="Proteomes" id="UP000037696">
    <property type="component" value="Unassembled WGS sequence"/>
</dbReference>
<evidence type="ECO:0000256" key="1">
    <source>
        <dbReference type="SAM" id="MobiDB-lite"/>
    </source>
</evidence>
<proteinExistence type="predicted"/>
<name>A0A0M8P4U9_9EURO</name>
<evidence type="ECO:0000313" key="2">
    <source>
        <dbReference type="EMBL" id="KOS45456.1"/>
    </source>
</evidence>
<keyword evidence="3" id="KW-1185">Reference proteome</keyword>
<accession>A0A0M8P4U9</accession>
<feature type="region of interest" description="Disordered" evidence="1">
    <location>
        <begin position="25"/>
        <end position="58"/>
    </location>
</feature>
<dbReference type="AlphaFoldDB" id="A0A0M8P4U9"/>
<reference evidence="2 3" key="1">
    <citation type="submission" date="2015-08" db="EMBL/GenBank/DDBJ databases">
        <title>Genome sequencing of Penicillium nordicum.</title>
        <authorList>
            <person name="Nguyen H.D."/>
            <person name="Seifert K.A."/>
        </authorList>
    </citation>
    <scope>NUCLEOTIDE SEQUENCE [LARGE SCALE GENOMIC DNA]</scope>
    <source>
        <strain evidence="2 3">DAOMC 185683</strain>
    </source>
</reference>
<gene>
    <name evidence="2" type="ORF">ACN38_g3572</name>
</gene>